<dbReference type="Pfam" id="PF25794">
    <property type="entry name" value="SACS"/>
    <property type="match status" value="1"/>
</dbReference>
<dbReference type="AlphaFoldDB" id="A0AAE0TIX2"/>
<protein>
    <recommendedName>
        <fullName evidence="2">Sacsin/Nov domain-containing protein</fullName>
    </recommendedName>
</protein>
<keyword evidence="4" id="KW-1185">Reference proteome</keyword>
<feature type="non-terminal residue" evidence="3">
    <location>
        <position position="1"/>
    </location>
</feature>
<dbReference type="InterPro" id="IPR052972">
    <property type="entry name" value="Sacsin_chaperone_reg"/>
</dbReference>
<evidence type="ECO:0000259" key="2">
    <source>
        <dbReference type="Pfam" id="PF25794"/>
    </source>
</evidence>
<dbReference type="InterPro" id="IPR036890">
    <property type="entry name" value="HATPase_C_sf"/>
</dbReference>
<dbReference type="EMBL" id="JAEAOA010001855">
    <property type="protein sequence ID" value="KAK3610804.1"/>
    <property type="molecule type" value="Genomic_DNA"/>
</dbReference>
<accession>A0AAE0TIX2</accession>
<feature type="compositionally biased region" description="Basic and acidic residues" evidence="1">
    <location>
        <begin position="109"/>
        <end position="121"/>
    </location>
</feature>
<gene>
    <name evidence="3" type="ORF">CHS0354_031070</name>
</gene>
<feature type="region of interest" description="Disordered" evidence="1">
    <location>
        <begin position="142"/>
        <end position="192"/>
    </location>
</feature>
<feature type="compositionally biased region" description="Polar residues" evidence="1">
    <location>
        <begin position="145"/>
        <end position="156"/>
    </location>
</feature>
<dbReference type="GO" id="GO:0030544">
    <property type="term" value="F:Hsp70 protein binding"/>
    <property type="evidence" value="ECO:0007669"/>
    <property type="project" value="TreeGrafter"/>
</dbReference>
<dbReference type="NCBIfam" id="NF047352">
    <property type="entry name" value="P_loop_sacsin"/>
    <property type="match status" value="1"/>
</dbReference>
<feature type="domain" description="Sacsin/Nov" evidence="2">
    <location>
        <begin position="196"/>
        <end position="423"/>
    </location>
</feature>
<reference evidence="3" key="3">
    <citation type="submission" date="2023-05" db="EMBL/GenBank/DDBJ databases">
        <authorList>
            <person name="Smith C.H."/>
        </authorList>
    </citation>
    <scope>NUCLEOTIDE SEQUENCE</scope>
    <source>
        <strain evidence="3">CHS0354</strain>
        <tissue evidence="3">Mantle</tissue>
    </source>
</reference>
<organism evidence="3 4">
    <name type="scientific">Potamilus streckersoni</name>
    <dbReference type="NCBI Taxonomy" id="2493646"/>
    <lineage>
        <taxon>Eukaryota</taxon>
        <taxon>Metazoa</taxon>
        <taxon>Spiralia</taxon>
        <taxon>Lophotrochozoa</taxon>
        <taxon>Mollusca</taxon>
        <taxon>Bivalvia</taxon>
        <taxon>Autobranchia</taxon>
        <taxon>Heteroconchia</taxon>
        <taxon>Palaeoheterodonta</taxon>
        <taxon>Unionida</taxon>
        <taxon>Unionoidea</taxon>
        <taxon>Unionidae</taxon>
        <taxon>Ambleminae</taxon>
        <taxon>Lampsilini</taxon>
        <taxon>Potamilus</taxon>
    </lineage>
</organism>
<evidence type="ECO:0000313" key="4">
    <source>
        <dbReference type="Proteomes" id="UP001195483"/>
    </source>
</evidence>
<comment type="caution">
    <text evidence="3">The sequence shown here is derived from an EMBL/GenBank/DDBJ whole genome shotgun (WGS) entry which is preliminary data.</text>
</comment>
<name>A0AAE0TIX2_9BIVA</name>
<proteinExistence type="predicted"/>
<reference evidence="3" key="2">
    <citation type="journal article" date="2021" name="Genome Biol. Evol.">
        <title>Developing a high-quality reference genome for a parasitic bivalve with doubly uniparental inheritance (Bivalvia: Unionida).</title>
        <authorList>
            <person name="Smith C.H."/>
        </authorList>
    </citation>
    <scope>NUCLEOTIDE SEQUENCE</scope>
    <source>
        <strain evidence="3">CHS0354</strain>
        <tissue evidence="3">Mantle</tissue>
    </source>
</reference>
<sequence length="657" mass="75178">MDPTPLKQWMFEKLHIDECSKVNLEDLISWNDIAREEKMKILIDALERFEDGYELLQRYCEKNDKFVYDKVFKKARQQSRTDQQTEVGYEKGEGMQKLFSTWIDFSEDPKDSYDTADEHGSEPMTKPNMIQPKRFLESMEDYKTVGQSGKRPSQTDAPVEETDEVEEMEESTDVSVDSSGEKGSDPVTKSGMIRPSLIQDLKNILSEYPDDGQIIKELLQNAEDAGATKVKILLSGKHCNQELSAQRPYKKFFKGPGFCVYNDAEFTEKDWEGIRMLNSSVKEKDPIKVGRFGLGFKSVYHITDYPCIISGDQLLLLNPHETEDQVCSIMKLRDMKKSTRANCLEALDNMFGFSSLVLKQKYYKGTLFWFPLRDTPSVLSNTTYTADKVLDLFKSFQTEAHNILIFLKSLVSIELFCTDTGTQLDHGMVNPFLVVKADMDPASEDRKTKFIKKVIELNGGCSERDLASRRHVHVSITKAEKEKEPKTTKVDWTVVDFYKGGEMSDTLKRLASDRSLSYCPYVGVAMCESFSDGFQMGGHIFCFMPLPQETKSLTGLPVHVNGLFALSRNRRHLKWSSAEQESQDLHKDNAIQWNQCLVQEILPSAYCLLMKEMVNHCTNYGNKKNMIELVYAALADMAKVDDKWMSLVEKVKESLWD</sequence>
<dbReference type="InterPro" id="IPR058210">
    <property type="entry name" value="SACS/Nov_dom"/>
</dbReference>
<dbReference type="PANTHER" id="PTHR15600:SF42">
    <property type="entry name" value="SACSIN"/>
    <property type="match status" value="1"/>
</dbReference>
<evidence type="ECO:0000313" key="3">
    <source>
        <dbReference type="EMBL" id="KAK3610804.1"/>
    </source>
</evidence>
<dbReference type="SUPFAM" id="SSF55874">
    <property type="entry name" value="ATPase domain of HSP90 chaperone/DNA topoisomerase II/histidine kinase"/>
    <property type="match status" value="1"/>
</dbReference>
<dbReference type="Proteomes" id="UP001195483">
    <property type="component" value="Unassembled WGS sequence"/>
</dbReference>
<reference evidence="3" key="1">
    <citation type="journal article" date="2021" name="Genome Biol. Evol.">
        <title>A High-Quality Reference Genome for a Parasitic Bivalve with Doubly Uniparental Inheritance (Bivalvia: Unionida).</title>
        <authorList>
            <person name="Smith C.H."/>
        </authorList>
    </citation>
    <scope>NUCLEOTIDE SEQUENCE</scope>
    <source>
        <strain evidence="3">CHS0354</strain>
    </source>
</reference>
<evidence type="ECO:0000256" key="1">
    <source>
        <dbReference type="SAM" id="MobiDB-lite"/>
    </source>
</evidence>
<feature type="region of interest" description="Disordered" evidence="1">
    <location>
        <begin position="109"/>
        <end position="130"/>
    </location>
</feature>
<feature type="compositionally biased region" description="Acidic residues" evidence="1">
    <location>
        <begin position="158"/>
        <end position="172"/>
    </location>
</feature>
<dbReference type="PANTHER" id="PTHR15600">
    <property type="entry name" value="SACSIN"/>
    <property type="match status" value="1"/>
</dbReference>